<dbReference type="Gene3D" id="1.10.510.10">
    <property type="entry name" value="Transferase(Phosphotransferase) domain 1"/>
    <property type="match status" value="1"/>
</dbReference>
<proteinExistence type="inferred from homology"/>
<dbReference type="FunFam" id="3.30.200.20:FF:000179">
    <property type="entry name" value="SCY1 like pseudokinase 2"/>
    <property type="match status" value="1"/>
</dbReference>
<protein>
    <recommendedName>
        <fullName evidence="3">Protein kinase domain-containing protein</fullName>
    </recommendedName>
</protein>
<dbReference type="EMBL" id="LR824544">
    <property type="protein sequence ID" value="CAH1636638.1"/>
    <property type="molecule type" value="Genomic_DNA"/>
</dbReference>
<evidence type="ECO:0000259" key="3">
    <source>
        <dbReference type="PROSITE" id="PS50011"/>
    </source>
</evidence>
<evidence type="ECO:0000256" key="2">
    <source>
        <dbReference type="SAM" id="MobiDB-lite"/>
    </source>
</evidence>
<dbReference type="InterPro" id="IPR051177">
    <property type="entry name" value="CIK-Related_Protein"/>
</dbReference>
<evidence type="ECO:0000313" key="5">
    <source>
        <dbReference type="Proteomes" id="UP001153321"/>
    </source>
</evidence>
<dbReference type="GO" id="GO:0004672">
    <property type="term" value="F:protein kinase activity"/>
    <property type="evidence" value="ECO:0007669"/>
    <property type="project" value="InterPro"/>
</dbReference>
<name>A0A9P0N028_SPOLI</name>
<feature type="region of interest" description="Disordered" evidence="2">
    <location>
        <begin position="653"/>
        <end position="676"/>
    </location>
</feature>
<dbReference type="FunFam" id="1.25.10.10:FF:000189">
    <property type="entry name" value="SCY1-like pseudokinase 2"/>
    <property type="match status" value="1"/>
</dbReference>
<feature type="compositionally biased region" description="Polar residues" evidence="2">
    <location>
        <begin position="732"/>
        <end position="742"/>
    </location>
</feature>
<gene>
    <name evidence="4" type="ORF">SPLIT_LOCUS2000</name>
</gene>
<feature type="region of interest" description="Disordered" evidence="2">
    <location>
        <begin position="732"/>
        <end position="846"/>
    </location>
</feature>
<feature type="compositionally biased region" description="Polar residues" evidence="2">
    <location>
        <begin position="749"/>
        <end position="764"/>
    </location>
</feature>
<feature type="domain" description="Protein kinase" evidence="3">
    <location>
        <begin position="34"/>
        <end position="325"/>
    </location>
</feature>
<dbReference type="InterPro" id="IPR011989">
    <property type="entry name" value="ARM-like"/>
</dbReference>
<keyword evidence="5" id="KW-1185">Reference proteome</keyword>
<dbReference type="SUPFAM" id="SSF48371">
    <property type="entry name" value="ARM repeat"/>
    <property type="match status" value="1"/>
</dbReference>
<dbReference type="AlphaFoldDB" id="A0A9P0N028"/>
<dbReference type="SUPFAM" id="SSF56112">
    <property type="entry name" value="Protein kinase-like (PK-like)"/>
    <property type="match status" value="1"/>
</dbReference>
<dbReference type="SMART" id="SM00220">
    <property type="entry name" value="S_TKc"/>
    <property type="match status" value="1"/>
</dbReference>
<accession>A0A9P0N028</accession>
<dbReference type="PANTHER" id="PTHR12984:SF6">
    <property type="entry name" value="SCY1-LIKE PROTEIN 2"/>
    <property type="match status" value="1"/>
</dbReference>
<dbReference type="PROSITE" id="PS50011">
    <property type="entry name" value="PROTEIN_KINASE_DOM"/>
    <property type="match status" value="1"/>
</dbReference>
<feature type="compositionally biased region" description="Low complexity" evidence="2">
    <location>
        <begin position="765"/>
        <end position="780"/>
    </location>
</feature>
<organism evidence="4 5">
    <name type="scientific">Spodoptera littoralis</name>
    <name type="common">Egyptian cotton leafworm</name>
    <dbReference type="NCBI Taxonomy" id="7109"/>
    <lineage>
        <taxon>Eukaryota</taxon>
        <taxon>Metazoa</taxon>
        <taxon>Ecdysozoa</taxon>
        <taxon>Arthropoda</taxon>
        <taxon>Hexapoda</taxon>
        <taxon>Insecta</taxon>
        <taxon>Pterygota</taxon>
        <taxon>Neoptera</taxon>
        <taxon>Endopterygota</taxon>
        <taxon>Lepidoptera</taxon>
        <taxon>Glossata</taxon>
        <taxon>Ditrysia</taxon>
        <taxon>Noctuoidea</taxon>
        <taxon>Noctuidae</taxon>
        <taxon>Amphipyrinae</taxon>
        <taxon>Spodoptera</taxon>
    </lineage>
</organism>
<dbReference type="InterPro" id="IPR011009">
    <property type="entry name" value="Kinase-like_dom_sf"/>
</dbReference>
<dbReference type="PANTHER" id="PTHR12984">
    <property type="entry name" value="SCY1-RELATED S/T PROTEIN KINASE-LIKE"/>
    <property type="match status" value="1"/>
</dbReference>
<feature type="compositionally biased region" description="Polar residues" evidence="2">
    <location>
        <begin position="690"/>
        <end position="702"/>
    </location>
</feature>
<dbReference type="GO" id="GO:0005524">
    <property type="term" value="F:ATP binding"/>
    <property type="evidence" value="ECO:0007669"/>
    <property type="project" value="InterPro"/>
</dbReference>
<feature type="compositionally biased region" description="Low complexity" evidence="2">
    <location>
        <begin position="794"/>
        <end position="808"/>
    </location>
</feature>
<dbReference type="Gene3D" id="1.25.10.10">
    <property type="entry name" value="Leucine-rich Repeat Variant"/>
    <property type="match status" value="1"/>
</dbReference>
<sequence>MEVFNKFYSSVSNTVSQLSGVLPGNPVTREFEATQFIASAGPGLLWKIYKGYKKSTKQEASIFLFEKKYLERWSKPDRDIMLDTLKRGIIQLTKLRHPQILTVQHGLEESRESLAFATEPVFASLANVLGNTENMPQPTPSHLVNYKLYELEIKYGLMQIAEGLSFLHNDVKLLHHNICPESIIVNQQGAWKIFGFDFCIANQSQSGSAPFWPFNEYCPAMPALTQPVLDYLAPEYVLSATHSPASDLYSLGMVIYALHSTGHQTLGNVGNDYGKFKRFVNEIRNLPPSRLSCVTDGLREYVKLLLNATPELRPDPHQFLKIQYFEDVGVKTLNYLDSLFQWDNLQKSQFYKGLPQIIQKMPHRICIYRILPCLTKEFVNPPMVPFVLPNVLLIAENCTKEEYVKYVLPVLKPVMMIQDPIQILLIFMQKMELLLKLTPGEEVKSDILPMLYRALESDAQQIQELCLSVLPTFASLIDYPAMKNALLPRIKKLCYNTNYISVRVNCLLCLGKLLEHLDKWLVLDEIIPFLPQIPSREPAVLMGILGIYKLALSHSKLGITKEVMATKVLPFLIPLCVENGLTLNQFNALITLVKQMISKVETEHRAKLEQLNSINNESKIMEQTMSPSPDTLVAAPAPPSDLDKMFTGLGIDPFSFNQPPSKEKDPPALPAVSNNGRLTIEDKQRIAQQQENVRKFSNQQQPKALPPPRSTALTHKPVDLAATLLQSNLNQLSKPIPSSVSNPAPPSQGMAQLPNTHFSTTGMTNTNFGFQNQFNAFDNQPALPTNWNAPPSGNFNNKWANNQNQAQAKKQDWSAFESLLPTPNNNTPSNSNTKKLSDNEMMDLLS</sequence>
<dbReference type="Pfam" id="PF00069">
    <property type="entry name" value="Pkinase"/>
    <property type="match status" value="1"/>
</dbReference>
<feature type="region of interest" description="Disordered" evidence="2">
    <location>
        <begin position="690"/>
        <end position="713"/>
    </location>
</feature>
<evidence type="ECO:0000313" key="4">
    <source>
        <dbReference type="EMBL" id="CAH1636638.1"/>
    </source>
</evidence>
<dbReference type="Gene3D" id="3.30.200.20">
    <property type="entry name" value="Phosphorylase Kinase, domain 1"/>
    <property type="match status" value="1"/>
</dbReference>
<dbReference type="InterPro" id="IPR016024">
    <property type="entry name" value="ARM-type_fold"/>
</dbReference>
<reference evidence="4" key="1">
    <citation type="submission" date="2022-02" db="EMBL/GenBank/DDBJ databases">
        <authorList>
            <person name="King R."/>
        </authorList>
    </citation>
    <scope>NUCLEOTIDE SEQUENCE</scope>
</reference>
<comment type="similarity">
    <text evidence="1">Belongs to the protein kinase superfamily.</text>
</comment>
<evidence type="ECO:0000256" key="1">
    <source>
        <dbReference type="ARBA" id="ARBA00038349"/>
    </source>
</evidence>
<feature type="compositionally biased region" description="Polar residues" evidence="2">
    <location>
        <begin position="782"/>
        <end position="793"/>
    </location>
</feature>
<dbReference type="CDD" id="cd14011">
    <property type="entry name" value="PK_SCY1_like"/>
    <property type="match status" value="1"/>
</dbReference>
<dbReference type="Proteomes" id="UP001153321">
    <property type="component" value="Chromosome 13"/>
</dbReference>
<feature type="compositionally biased region" description="Low complexity" evidence="2">
    <location>
        <begin position="818"/>
        <end position="834"/>
    </location>
</feature>
<dbReference type="InterPro" id="IPR000719">
    <property type="entry name" value="Prot_kinase_dom"/>
</dbReference>